<feature type="transmembrane region" description="Helical" evidence="11">
    <location>
        <begin position="6"/>
        <end position="24"/>
    </location>
</feature>
<keyword evidence="4" id="KW-0645">Protease</keyword>
<evidence type="ECO:0000313" key="14">
    <source>
        <dbReference type="Proteomes" id="UP000230837"/>
    </source>
</evidence>
<comment type="cofactor">
    <cofactor evidence="1">
        <name>Zn(2+)</name>
        <dbReference type="ChEBI" id="CHEBI:29105"/>
    </cofactor>
</comment>
<protein>
    <recommendedName>
        <fullName evidence="12">Peptidase M50 domain-containing protein</fullName>
    </recommendedName>
</protein>
<feature type="domain" description="Peptidase M50" evidence="12">
    <location>
        <begin position="10"/>
        <end position="308"/>
    </location>
</feature>
<dbReference type="CDD" id="cd06163">
    <property type="entry name" value="S2P-M50_PDZ_RseP-like"/>
    <property type="match status" value="1"/>
</dbReference>
<dbReference type="Proteomes" id="UP000230837">
    <property type="component" value="Unassembled WGS sequence"/>
</dbReference>
<evidence type="ECO:0000256" key="1">
    <source>
        <dbReference type="ARBA" id="ARBA00001947"/>
    </source>
</evidence>
<keyword evidence="9" id="KW-0482">Metalloprotease</keyword>
<keyword evidence="7" id="KW-0862">Zinc</keyword>
<evidence type="ECO:0000256" key="10">
    <source>
        <dbReference type="ARBA" id="ARBA00023136"/>
    </source>
</evidence>
<evidence type="ECO:0000256" key="5">
    <source>
        <dbReference type="ARBA" id="ARBA00022692"/>
    </source>
</evidence>
<evidence type="ECO:0000256" key="11">
    <source>
        <dbReference type="SAM" id="Phobius"/>
    </source>
</evidence>
<gene>
    <name evidence="13" type="ORF">COZ82_00425</name>
</gene>
<keyword evidence="5 11" id="KW-0812">Transmembrane</keyword>
<accession>A0A2M7IPJ8</accession>
<comment type="similarity">
    <text evidence="3">Belongs to the peptidase M50B family.</text>
</comment>
<evidence type="ECO:0000256" key="8">
    <source>
        <dbReference type="ARBA" id="ARBA00022989"/>
    </source>
</evidence>
<evidence type="ECO:0000313" key="13">
    <source>
        <dbReference type="EMBL" id="PIW97276.1"/>
    </source>
</evidence>
<keyword evidence="8 11" id="KW-1133">Transmembrane helix</keyword>
<dbReference type="PANTHER" id="PTHR42837:SF2">
    <property type="entry name" value="MEMBRANE METALLOPROTEASE ARASP2, CHLOROPLASTIC-RELATED"/>
    <property type="match status" value="1"/>
</dbReference>
<keyword evidence="6" id="KW-0378">Hydrolase</keyword>
<dbReference type="EMBL" id="PFHR01000028">
    <property type="protein sequence ID" value="PIW97276.1"/>
    <property type="molecule type" value="Genomic_DNA"/>
</dbReference>
<evidence type="ECO:0000256" key="7">
    <source>
        <dbReference type="ARBA" id="ARBA00022833"/>
    </source>
</evidence>
<evidence type="ECO:0000256" key="6">
    <source>
        <dbReference type="ARBA" id="ARBA00022801"/>
    </source>
</evidence>
<dbReference type="GO" id="GO:0004222">
    <property type="term" value="F:metalloendopeptidase activity"/>
    <property type="evidence" value="ECO:0007669"/>
    <property type="project" value="InterPro"/>
</dbReference>
<feature type="non-terminal residue" evidence="13">
    <location>
        <position position="308"/>
    </location>
</feature>
<sequence length="308" mass="32647">MSVIISVVIFLAVLFVLILVHEWGHYITAKLTGMRVDEFGIGFPPKLLSFKRGETNYTLNALPVGGFVKIYGENPEELTDKSADLNVRSRAFGARPKWAQIVVLLAGVTMNMILAWFLLFTILLIGIQSAVEEGKQGDEAKLIISAVLPGSPADGLLPVNSEVLAVVVGEDKLSSLVPTAFSHFMIANNDAEVAITYLSKNKTDTVLVSPKMGVLSSSSTQPAIGVALALVEVKHYAVLEALQEANLQTIKLTKGISAGLGNLIKGVVTGTADYSQVTGPIGIVGYVGDAAAVGLTSLLYFMAMISVN</sequence>
<evidence type="ECO:0000256" key="2">
    <source>
        <dbReference type="ARBA" id="ARBA00004141"/>
    </source>
</evidence>
<evidence type="ECO:0000256" key="3">
    <source>
        <dbReference type="ARBA" id="ARBA00007931"/>
    </source>
</evidence>
<keyword evidence="10 11" id="KW-0472">Membrane</keyword>
<organism evidence="13 14">
    <name type="scientific">Candidatus Kaiserbacteria bacterium CG_4_8_14_3_um_filter_38_9</name>
    <dbReference type="NCBI Taxonomy" id="1974599"/>
    <lineage>
        <taxon>Bacteria</taxon>
        <taxon>Candidatus Kaiseribacteriota</taxon>
    </lineage>
</organism>
<feature type="transmembrane region" description="Helical" evidence="11">
    <location>
        <begin position="98"/>
        <end position="127"/>
    </location>
</feature>
<dbReference type="PANTHER" id="PTHR42837">
    <property type="entry name" value="REGULATOR OF SIGMA-E PROTEASE RSEP"/>
    <property type="match status" value="1"/>
</dbReference>
<evidence type="ECO:0000259" key="12">
    <source>
        <dbReference type="Pfam" id="PF02163"/>
    </source>
</evidence>
<name>A0A2M7IPJ8_9BACT</name>
<dbReference type="Pfam" id="PF02163">
    <property type="entry name" value="Peptidase_M50"/>
    <property type="match status" value="1"/>
</dbReference>
<dbReference type="InterPro" id="IPR004387">
    <property type="entry name" value="Pept_M50_Zn"/>
</dbReference>
<dbReference type="GO" id="GO:0006508">
    <property type="term" value="P:proteolysis"/>
    <property type="evidence" value="ECO:0007669"/>
    <property type="project" value="UniProtKB-KW"/>
</dbReference>
<reference evidence="14" key="1">
    <citation type="submission" date="2017-09" db="EMBL/GenBank/DDBJ databases">
        <title>Depth-based differentiation of microbial function through sediment-hosted aquifers and enrichment of novel symbionts in the deep terrestrial subsurface.</title>
        <authorList>
            <person name="Probst A.J."/>
            <person name="Ladd B."/>
            <person name="Jarett J.K."/>
            <person name="Geller-Mcgrath D.E."/>
            <person name="Sieber C.M.K."/>
            <person name="Emerson J.B."/>
            <person name="Anantharaman K."/>
            <person name="Thomas B.C."/>
            <person name="Malmstrom R."/>
            <person name="Stieglmeier M."/>
            <person name="Klingl A."/>
            <person name="Woyke T."/>
            <person name="Ryan C.M."/>
            <person name="Banfield J.F."/>
        </authorList>
    </citation>
    <scope>NUCLEOTIDE SEQUENCE [LARGE SCALE GENOMIC DNA]</scope>
</reference>
<dbReference type="GO" id="GO:0016020">
    <property type="term" value="C:membrane"/>
    <property type="evidence" value="ECO:0007669"/>
    <property type="project" value="UniProtKB-SubCell"/>
</dbReference>
<dbReference type="InterPro" id="IPR008915">
    <property type="entry name" value="Peptidase_M50"/>
</dbReference>
<evidence type="ECO:0000256" key="9">
    <source>
        <dbReference type="ARBA" id="ARBA00023049"/>
    </source>
</evidence>
<dbReference type="AlphaFoldDB" id="A0A2M7IPJ8"/>
<proteinExistence type="inferred from homology"/>
<comment type="subcellular location">
    <subcellularLocation>
        <location evidence="2">Membrane</location>
        <topology evidence="2">Multi-pass membrane protein</topology>
    </subcellularLocation>
</comment>
<comment type="caution">
    <text evidence="13">The sequence shown here is derived from an EMBL/GenBank/DDBJ whole genome shotgun (WGS) entry which is preliminary data.</text>
</comment>
<evidence type="ECO:0000256" key="4">
    <source>
        <dbReference type="ARBA" id="ARBA00022670"/>
    </source>
</evidence>